<keyword evidence="2" id="KW-0004">4Fe-4S</keyword>
<sequence length="335" mass="38253">MKTWNEKPYHSLDYMLRERFHEKVYKVTLNAGMTCPNRDGTLGRRGCIFCSEGGSGDFAADSHLSITEQIDSQIRLLQSKRPIKKYIAYFQAYTNTYAPVPYLEKVFVQALSHPQIVGISIGTRPDCLGPDVLNLLNSLNQKKPVWVELGLQTMHEKTAEYIRRGYPLACFEEAAAALRKMRIEVVVHTILGLPGETREDVLRTMDYLNTQDIQGIKLQLLHILKGTDLATDYYAGKFKAMEQDEYLDLLIECLEHLDPSIVIHRMTGDGPKDLLIAPLWTSRKREVLNCLHHTMKERQSFQGKQFLHVIPEPRTCLVVTGKHDSTGNFASRNEF</sequence>
<comment type="cofactor">
    <cofactor evidence="1">
        <name>[4Fe-4S] cluster</name>
        <dbReference type="ChEBI" id="CHEBI:49883"/>
    </cofactor>
</comment>
<reference evidence="8" key="1">
    <citation type="journal article" date="2021" name="PeerJ">
        <title>Extensive microbial diversity within the chicken gut microbiome revealed by metagenomics and culture.</title>
        <authorList>
            <person name="Gilroy R."/>
            <person name="Ravi A."/>
            <person name="Getino M."/>
            <person name="Pursley I."/>
            <person name="Horton D.L."/>
            <person name="Alikhan N.F."/>
            <person name="Baker D."/>
            <person name="Gharbi K."/>
            <person name="Hall N."/>
            <person name="Watson M."/>
            <person name="Adriaenssens E.M."/>
            <person name="Foster-Nyarko E."/>
            <person name="Jarju S."/>
            <person name="Secka A."/>
            <person name="Antonio M."/>
            <person name="Oren A."/>
            <person name="Chaudhuri R.R."/>
            <person name="La Ragione R."/>
            <person name="Hildebrand F."/>
            <person name="Pallen M.J."/>
        </authorList>
    </citation>
    <scope>NUCLEOTIDE SEQUENCE</scope>
    <source>
        <strain evidence="8">ChiSjej1B19-5720</strain>
    </source>
</reference>
<dbReference type="GO" id="GO:0003824">
    <property type="term" value="F:catalytic activity"/>
    <property type="evidence" value="ECO:0007669"/>
    <property type="project" value="InterPro"/>
</dbReference>
<dbReference type="EMBL" id="DWYZ01000305">
    <property type="protein sequence ID" value="HJB30307.1"/>
    <property type="molecule type" value="Genomic_DNA"/>
</dbReference>
<dbReference type="SFLD" id="SFLDG01091">
    <property type="entry name" value="uncharacterized_CHP01210-like"/>
    <property type="match status" value="1"/>
</dbReference>
<dbReference type="InterPro" id="IPR058240">
    <property type="entry name" value="rSAM_sf"/>
</dbReference>
<evidence type="ECO:0000313" key="8">
    <source>
        <dbReference type="EMBL" id="HJB30307.1"/>
    </source>
</evidence>
<dbReference type="InterPro" id="IPR032432">
    <property type="entry name" value="Radical_SAM_C"/>
</dbReference>
<protein>
    <submittedName>
        <fullName evidence="8">TIGR01212 family radical SAM protein</fullName>
    </submittedName>
</protein>
<name>A0A9D2LVX0_9FIRM</name>
<evidence type="ECO:0000256" key="3">
    <source>
        <dbReference type="ARBA" id="ARBA00022691"/>
    </source>
</evidence>
<dbReference type="Gene3D" id="3.80.30.20">
    <property type="entry name" value="tm_1862 like domain"/>
    <property type="match status" value="1"/>
</dbReference>
<evidence type="ECO:0000256" key="6">
    <source>
        <dbReference type="ARBA" id="ARBA00023014"/>
    </source>
</evidence>
<dbReference type="PANTHER" id="PTHR11135:SF1">
    <property type="entry name" value="PROTEIN YHCC"/>
    <property type="match status" value="1"/>
</dbReference>
<proteinExistence type="predicted"/>
<feature type="domain" description="Radical SAM core" evidence="7">
    <location>
        <begin position="19"/>
        <end position="260"/>
    </location>
</feature>
<gene>
    <name evidence="8" type="ORF">IAA06_16160</name>
</gene>
<dbReference type="GO" id="GO:0051539">
    <property type="term" value="F:4 iron, 4 sulfur cluster binding"/>
    <property type="evidence" value="ECO:0007669"/>
    <property type="project" value="UniProtKB-KW"/>
</dbReference>
<evidence type="ECO:0000256" key="1">
    <source>
        <dbReference type="ARBA" id="ARBA00001966"/>
    </source>
</evidence>
<dbReference type="SUPFAM" id="SSF102114">
    <property type="entry name" value="Radical SAM enzymes"/>
    <property type="match status" value="1"/>
</dbReference>
<dbReference type="AlphaFoldDB" id="A0A9D2LVX0"/>
<evidence type="ECO:0000256" key="4">
    <source>
        <dbReference type="ARBA" id="ARBA00022723"/>
    </source>
</evidence>
<dbReference type="GO" id="GO:0046872">
    <property type="term" value="F:metal ion binding"/>
    <property type="evidence" value="ECO:0007669"/>
    <property type="project" value="UniProtKB-KW"/>
</dbReference>
<accession>A0A9D2LVX0</accession>
<dbReference type="Proteomes" id="UP000823842">
    <property type="component" value="Unassembled WGS sequence"/>
</dbReference>
<dbReference type="PANTHER" id="PTHR11135">
    <property type="entry name" value="HISTONE ACETYLTRANSFERASE-RELATED"/>
    <property type="match status" value="1"/>
</dbReference>
<keyword evidence="6" id="KW-0411">Iron-sulfur</keyword>
<dbReference type="CDD" id="cd01335">
    <property type="entry name" value="Radical_SAM"/>
    <property type="match status" value="1"/>
</dbReference>
<dbReference type="SMART" id="SM00729">
    <property type="entry name" value="Elp3"/>
    <property type="match status" value="1"/>
</dbReference>
<dbReference type="SFLD" id="SFLDG01086">
    <property type="entry name" value="elongater_protein-like"/>
    <property type="match status" value="1"/>
</dbReference>
<dbReference type="InterPro" id="IPR039661">
    <property type="entry name" value="ELP3"/>
</dbReference>
<dbReference type="NCBIfam" id="TIGR01212">
    <property type="entry name" value="TIGR01212 family radical SAM protein"/>
    <property type="match status" value="1"/>
</dbReference>
<organism evidence="8 9">
    <name type="scientific">Candidatus Blautia faecavium</name>
    <dbReference type="NCBI Taxonomy" id="2838487"/>
    <lineage>
        <taxon>Bacteria</taxon>
        <taxon>Bacillati</taxon>
        <taxon>Bacillota</taxon>
        <taxon>Clostridia</taxon>
        <taxon>Lachnospirales</taxon>
        <taxon>Lachnospiraceae</taxon>
        <taxon>Blautia</taxon>
    </lineage>
</organism>
<dbReference type="SFLD" id="SFLDS00029">
    <property type="entry name" value="Radical_SAM"/>
    <property type="match status" value="1"/>
</dbReference>
<evidence type="ECO:0000256" key="5">
    <source>
        <dbReference type="ARBA" id="ARBA00023004"/>
    </source>
</evidence>
<dbReference type="InterPro" id="IPR006638">
    <property type="entry name" value="Elp3/MiaA/NifB-like_rSAM"/>
</dbReference>
<dbReference type="InterPro" id="IPR007197">
    <property type="entry name" value="rSAM"/>
</dbReference>
<keyword evidence="4" id="KW-0479">Metal-binding</keyword>
<evidence type="ECO:0000259" key="7">
    <source>
        <dbReference type="PROSITE" id="PS51918"/>
    </source>
</evidence>
<dbReference type="Pfam" id="PF16199">
    <property type="entry name" value="Radical_SAM_C"/>
    <property type="match status" value="1"/>
</dbReference>
<dbReference type="Pfam" id="PF04055">
    <property type="entry name" value="Radical_SAM"/>
    <property type="match status" value="1"/>
</dbReference>
<dbReference type="InterPro" id="IPR005911">
    <property type="entry name" value="YhcC-like"/>
</dbReference>
<keyword evidence="5" id="KW-0408">Iron</keyword>
<dbReference type="PROSITE" id="PS51918">
    <property type="entry name" value="RADICAL_SAM"/>
    <property type="match status" value="1"/>
</dbReference>
<dbReference type="InterPro" id="IPR023404">
    <property type="entry name" value="rSAM_horseshoe"/>
</dbReference>
<comment type="caution">
    <text evidence="8">The sequence shown here is derived from an EMBL/GenBank/DDBJ whole genome shotgun (WGS) entry which is preliminary data.</text>
</comment>
<reference evidence="8" key="2">
    <citation type="submission" date="2021-04" db="EMBL/GenBank/DDBJ databases">
        <authorList>
            <person name="Gilroy R."/>
        </authorList>
    </citation>
    <scope>NUCLEOTIDE SEQUENCE</scope>
    <source>
        <strain evidence="8">ChiSjej1B19-5720</strain>
    </source>
</reference>
<keyword evidence="3" id="KW-0949">S-adenosyl-L-methionine</keyword>
<evidence type="ECO:0000313" key="9">
    <source>
        <dbReference type="Proteomes" id="UP000823842"/>
    </source>
</evidence>
<evidence type="ECO:0000256" key="2">
    <source>
        <dbReference type="ARBA" id="ARBA00022485"/>
    </source>
</evidence>